<keyword evidence="12" id="KW-1185">Reference proteome</keyword>
<protein>
    <submittedName>
        <fullName evidence="11">Precorrin-2 C(20)-methyltransferase</fullName>
        <ecNumber evidence="11">2.1.1.130</ecNumber>
    </submittedName>
</protein>
<dbReference type="GO" id="GO:0030788">
    <property type="term" value="F:precorrin-2 C20-methyltransferase activity"/>
    <property type="evidence" value="ECO:0007669"/>
    <property type="project" value="UniProtKB-EC"/>
</dbReference>
<evidence type="ECO:0000256" key="1">
    <source>
        <dbReference type="ARBA" id="ARBA00004953"/>
    </source>
</evidence>
<dbReference type="InterPro" id="IPR006364">
    <property type="entry name" value="CobI/CbiL/CobIJ_dom"/>
</dbReference>
<dbReference type="InterPro" id="IPR012382">
    <property type="entry name" value="CobI/CbiL"/>
</dbReference>
<evidence type="ECO:0000313" key="11">
    <source>
        <dbReference type="EMBL" id="MFD1479886.1"/>
    </source>
</evidence>
<keyword evidence="5 8" id="KW-0808">Transferase</keyword>
<dbReference type="CDD" id="cd11645">
    <property type="entry name" value="Precorrin_2_C20_MT"/>
    <property type="match status" value="1"/>
</dbReference>
<evidence type="ECO:0000256" key="6">
    <source>
        <dbReference type="ARBA" id="ARBA00022691"/>
    </source>
</evidence>
<comment type="similarity">
    <text evidence="2 7 8">Belongs to the precorrin methyltransferase family.</text>
</comment>
<dbReference type="SUPFAM" id="SSF53790">
    <property type="entry name" value="Tetrapyrrole methylase"/>
    <property type="match status" value="1"/>
</dbReference>
<evidence type="ECO:0000256" key="5">
    <source>
        <dbReference type="ARBA" id="ARBA00022679"/>
    </source>
</evidence>
<proteinExistence type="inferred from homology"/>
<dbReference type="NCBIfam" id="NF004647">
    <property type="entry name" value="PRK05990.1"/>
    <property type="match status" value="1"/>
</dbReference>
<dbReference type="Gene3D" id="3.30.950.10">
    <property type="entry name" value="Methyltransferase, Cobalt-precorrin-4 Transmethylase, Domain 2"/>
    <property type="match status" value="1"/>
</dbReference>
<dbReference type="RefSeq" id="WP_131574786.1">
    <property type="nucleotide sequence ID" value="NZ_CBCSAJ010000046.1"/>
</dbReference>
<dbReference type="Pfam" id="PF00590">
    <property type="entry name" value="TP_methylase"/>
    <property type="match status" value="1"/>
</dbReference>
<evidence type="ECO:0000259" key="10">
    <source>
        <dbReference type="Pfam" id="PF00590"/>
    </source>
</evidence>
<dbReference type="PROSITE" id="PS00840">
    <property type="entry name" value="SUMT_2"/>
    <property type="match status" value="1"/>
</dbReference>
<dbReference type="GO" id="GO:0032259">
    <property type="term" value="P:methylation"/>
    <property type="evidence" value="ECO:0007669"/>
    <property type="project" value="UniProtKB-KW"/>
</dbReference>
<dbReference type="InterPro" id="IPR014776">
    <property type="entry name" value="4pyrrole_Mease_sub2"/>
</dbReference>
<dbReference type="EC" id="2.1.1.130" evidence="11"/>
<dbReference type="Proteomes" id="UP001597302">
    <property type="component" value="Unassembled WGS sequence"/>
</dbReference>
<accession>A0ABW4DTL0</accession>
<name>A0ABW4DTL0_9RHOB</name>
<organism evidence="11 12">
    <name type="scientific">Paracoccus nototheniae</name>
    <dbReference type="NCBI Taxonomy" id="2489002"/>
    <lineage>
        <taxon>Bacteria</taxon>
        <taxon>Pseudomonadati</taxon>
        <taxon>Pseudomonadota</taxon>
        <taxon>Alphaproteobacteria</taxon>
        <taxon>Rhodobacterales</taxon>
        <taxon>Paracoccaceae</taxon>
        <taxon>Paracoccus</taxon>
    </lineage>
</organism>
<evidence type="ECO:0000256" key="3">
    <source>
        <dbReference type="ARBA" id="ARBA00022573"/>
    </source>
</evidence>
<dbReference type="InterPro" id="IPR035996">
    <property type="entry name" value="4pyrrol_Methylase_sf"/>
</dbReference>
<feature type="region of interest" description="Disordered" evidence="9">
    <location>
        <begin position="242"/>
        <end position="267"/>
    </location>
</feature>
<evidence type="ECO:0000256" key="8">
    <source>
        <dbReference type="RuleBase" id="RU003960"/>
    </source>
</evidence>
<dbReference type="InterPro" id="IPR003043">
    <property type="entry name" value="Uropor_MeTrfase_CS"/>
</dbReference>
<keyword evidence="3" id="KW-0169">Cobalamin biosynthesis</keyword>
<feature type="domain" description="Tetrapyrrole methylase" evidence="10">
    <location>
        <begin position="4"/>
        <end position="215"/>
    </location>
</feature>
<evidence type="ECO:0000256" key="7">
    <source>
        <dbReference type="PIRNR" id="PIRNR036427"/>
    </source>
</evidence>
<evidence type="ECO:0000256" key="2">
    <source>
        <dbReference type="ARBA" id="ARBA00005879"/>
    </source>
</evidence>
<evidence type="ECO:0000256" key="4">
    <source>
        <dbReference type="ARBA" id="ARBA00022603"/>
    </source>
</evidence>
<dbReference type="EMBL" id="JBHTOQ010000003">
    <property type="protein sequence ID" value="MFD1479886.1"/>
    <property type="molecule type" value="Genomic_DNA"/>
</dbReference>
<dbReference type="Gene3D" id="3.40.1010.10">
    <property type="entry name" value="Cobalt-precorrin-4 Transmethylase, Domain 1"/>
    <property type="match status" value="1"/>
</dbReference>
<dbReference type="InterPro" id="IPR014777">
    <property type="entry name" value="4pyrrole_Mease_sub1"/>
</dbReference>
<comment type="caution">
    <text evidence="11">The sequence shown here is derived from an EMBL/GenBank/DDBJ whole genome shotgun (WGS) entry which is preliminary data.</text>
</comment>
<evidence type="ECO:0000256" key="9">
    <source>
        <dbReference type="SAM" id="MobiDB-lite"/>
    </source>
</evidence>
<dbReference type="PIRSF" id="PIRSF036427">
    <property type="entry name" value="Precrrn-2_mtase"/>
    <property type="match status" value="1"/>
</dbReference>
<keyword evidence="6" id="KW-0949">S-adenosyl-L-methionine</keyword>
<sequence>MGQIICAGLGPGDPDLISVRADRAIRGARHVAYFRKPGRQGQARRIVEGMLAPDAVEYPMEYPVTTEIPFDSPVYNDLLSAFYDDWADRLAALARDADVVVLCEGDPFLYGSFMHLYVRLKDRAQVAVIPGIPGMVGCWNASGTPMTWGDDVLTVLMGTLPEDDLARHMAGSDALVIMKTGRHLPRVRRALAAAGRLDDALLVERGTMPGQRIARLADVMAEDCPYFAIVLVHGRGRRPVALPDGARPDAGLPDVPLPHAPLPGAAE</sequence>
<dbReference type="PANTHER" id="PTHR43467:SF2">
    <property type="entry name" value="COBALT-PRECORRIN-2 C(20)-METHYLTRANSFERASE"/>
    <property type="match status" value="1"/>
</dbReference>
<dbReference type="InterPro" id="IPR000878">
    <property type="entry name" value="4pyrrol_Mease"/>
</dbReference>
<comment type="pathway">
    <text evidence="1">Cofactor biosynthesis; adenosylcobalamin biosynthesis.</text>
</comment>
<gene>
    <name evidence="11" type="ORF">ACFQ5P_01125</name>
</gene>
<dbReference type="NCBIfam" id="TIGR01467">
    <property type="entry name" value="cobI_cbiL"/>
    <property type="match status" value="1"/>
</dbReference>
<evidence type="ECO:0000313" key="12">
    <source>
        <dbReference type="Proteomes" id="UP001597302"/>
    </source>
</evidence>
<dbReference type="PANTHER" id="PTHR43467">
    <property type="entry name" value="COBALT-PRECORRIN-2 C(20)-METHYLTRANSFERASE"/>
    <property type="match status" value="1"/>
</dbReference>
<reference evidence="12" key="1">
    <citation type="journal article" date="2019" name="Int. J. Syst. Evol. Microbiol.">
        <title>The Global Catalogue of Microorganisms (GCM) 10K type strain sequencing project: providing services to taxonomists for standard genome sequencing and annotation.</title>
        <authorList>
            <consortium name="The Broad Institute Genomics Platform"/>
            <consortium name="The Broad Institute Genome Sequencing Center for Infectious Disease"/>
            <person name="Wu L."/>
            <person name="Ma J."/>
        </authorList>
    </citation>
    <scope>NUCLEOTIDE SEQUENCE [LARGE SCALE GENOMIC DNA]</scope>
    <source>
        <strain evidence="12">CCM 8875</strain>
    </source>
</reference>
<keyword evidence="4 8" id="KW-0489">Methyltransferase</keyword>